<protein>
    <submittedName>
        <fullName evidence="2">DUF1990 domain-containing protein</fullName>
    </submittedName>
</protein>
<gene>
    <name evidence="2" type="ORF">ACFP1B_26290</name>
</gene>
<proteinExistence type="predicted"/>
<dbReference type="RefSeq" id="WP_344515835.1">
    <property type="nucleotide sequence ID" value="NZ_BAAATU010000034.1"/>
</dbReference>
<feature type="domain" description="DUF1990" evidence="1">
    <location>
        <begin position="5"/>
        <end position="159"/>
    </location>
</feature>
<sequence>MSTLSYPEVGATRLGPLPDGYHHLHHRTRVGRGRADFEAAGSAVTGWRMHRASGAGVQASAERAEAGVSVRVSLGAGPLRFAAPCRVVWAEYGADRIGFAYGTLPRHPECGEECFVAELADDGTVWFTVMAFSRPAAWYTRLAGPVVPVLQRWYARRLGGTLRRIVDEERGGRG</sequence>
<dbReference type="PANTHER" id="PTHR34202">
    <property type="entry name" value="UPF0548 PROTEIN"/>
    <property type="match status" value="1"/>
</dbReference>
<evidence type="ECO:0000259" key="1">
    <source>
        <dbReference type="Pfam" id="PF09348"/>
    </source>
</evidence>
<name>A0ABW1GRK5_9ACTN</name>
<dbReference type="InterPro" id="IPR014457">
    <property type="entry name" value="UCP010260"/>
</dbReference>
<dbReference type="PIRSF" id="PIRSF010260">
    <property type="entry name" value="UCP010260"/>
    <property type="match status" value="1"/>
</dbReference>
<dbReference type="InterPro" id="IPR018960">
    <property type="entry name" value="DUF1990"/>
</dbReference>
<dbReference type="Pfam" id="PF09348">
    <property type="entry name" value="DUF1990"/>
    <property type="match status" value="1"/>
</dbReference>
<organism evidence="2 3">
    <name type="scientific">Streptomyces pulveraceus</name>
    <dbReference type="NCBI Taxonomy" id="68258"/>
    <lineage>
        <taxon>Bacteria</taxon>
        <taxon>Bacillati</taxon>
        <taxon>Actinomycetota</taxon>
        <taxon>Actinomycetes</taxon>
        <taxon>Kitasatosporales</taxon>
        <taxon>Streptomycetaceae</taxon>
        <taxon>Streptomyces</taxon>
    </lineage>
</organism>
<comment type="caution">
    <text evidence="2">The sequence shown here is derived from an EMBL/GenBank/DDBJ whole genome shotgun (WGS) entry which is preliminary data.</text>
</comment>
<accession>A0ABW1GRK5</accession>
<dbReference type="PANTHER" id="PTHR34202:SF1">
    <property type="entry name" value="UPF0548 PROTEIN"/>
    <property type="match status" value="1"/>
</dbReference>
<evidence type="ECO:0000313" key="2">
    <source>
        <dbReference type="EMBL" id="MFC5916908.1"/>
    </source>
</evidence>
<keyword evidence="3" id="KW-1185">Reference proteome</keyword>
<dbReference type="EMBL" id="JBHSPU010000022">
    <property type="protein sequence ID" value="MFC5916908.1"/>
    <property type="molecule type" value="Genomic_DNA"/>
</dbReference>
<dbReference type="Proteomes" id="UP001596200">
    <property type="component" value="Unassembled WGS sequence"/>
</dbReference>
<evidence type="ECO:0000313" key="3">
    <source>
        <dbReference type="Proteomes" id="UP001596200"/>
    </source>
</evidence>
<reference evidence="3" key="1">
    <citation type="journal article" date="2019" name="Int. J. Syst. Evol. Microbiol.">
        <title>The Global Catalogue of Microorganisms (GCM) 10K type strain sequencing project: providing services to taxonomists for standard genome sequencing and annotation.</title>
        <authorList>
            <consortium name="The Broad Institute Genomics Platform"/>
            <consortium name="The Broad Institute Genome Sequencing Center for Infectious Disease"/>
            <person name="Wu L."/>
            <person name="Ma J."/>
        </authorList>
    </citation>
    <scope>NUCLEOTIDE SEQUENCE [LARGE SCALE GENOMIC DNA]</scope>
    <source>
        <strain evidence="3">JCM 4147</strain>
    </source>
</reference>